<sequence>MAASTPALQLFKQAMKLATGGRNFDRVLGKVNLVAASPGRCSWEVLVEEPEANGQRTLHGGYMMTMVDTLTLATLAREVGKIGVSVQLNMSFFRSADIGEKAGKTLGFTKADIFNSSGDIIATGSHMISLVKSRPIPGMPSDKDKS</sequence>
<comment type="similarity">
    <text evidence="1">Belongs to the thioesterase PaaI family.</text>
</comment>
<dbReference type="CDD" id="cd03443">
    <property type="entry name" value="PaaI_thioesterase"/>
    <property type="match status" value="1"/>
</dbReference>
<dbReference type="EnsemblMetazoa" id="XM_038200869.1">
    <property type="protein sequence ID" value="XP_038056797.1"/>
    <property type="gene ID" value="LOC119728578"/>
</dbReference>
<dbReference type="SUPFAM" id="SSF54637">
    <property type="entry name" value="Thioesterase/thiol ester dehydrase-isomerase"/>
    <property type="match status" value="1"/>
</dbReference>
<dbReference type="AlphaFoldDB" id="A0A913ZZ04"/>
<dbReference type="PANTHER" id="PTHR21660:SF1">
    <property type="entry name" value="ACYL-COENZYME A THIOESTERASE 13"/>
    <property type="match status" value="1"/>
</dbReference>
<dbReference type="GeneID" id="119728578"/>
<evidence type="ECO:0000256" key="1">
    <source>
        <dbReference type="ARBA" id="ARBA00008324"/>
    </source>
</evidence>
<dbReference type="RefSeq" id="XP_038056797.1">
    <property type="nucleotide sequence ID" value="XM_038200869.1"/>
</dbReference>
<protein>
    <recommendedName>
        <fullName evidence="3">Thioesterase domain-containing protein</fullName>
    </recommendedName>
</protein>
<dbReference type="InterPro" id="IPR006683">
    <property type="entry name" value="Thioestr_dom"/>
</dbReference>
<evidence type="ECO:0000313" key="4">
    <source>
        <dbReference type="EnsemblMetazoa" id="XP_038056797.1"/>
    </source>
</evidence>
<dbReference type="OMA" id="CAIRVHA"/>
<dbReference type="OrthoDB" id="46529at2759"/>
<evidence type="ECO:0000313" key="5">
    <source>
        <dbReference type="Proteomes" id="UP000887568"/>
    </source>
</evidence>
<organism evidence="4 5">
    <name type="scientific">Patiria miniata</name>
    <name type="common">Bat star</name>
    <name type="synonym">Asterina miniata</name>
    <dbReference type="NCBI Taxonomy" id="46514"/>
    <lineage>
        <taxon>Eukaryota</taxon>
        <taxon>Metazoa</taxon>
        <taxon>Echinodermata</taxon>
        <taxon>Eleutherozoa</taxon>
        <taxon>Asterozoa</taxon>
        <taxon>Asteroidea</taxon>
        <taxon>Valvatacea</taxon>
        <taxon>Valvatida</taxon>
        <taxon>Asterinidae</taxon>
        <taxon>Patiria</taxon>
    </lineage>
</organism>
<reference evidence="4" key="1">
    <citation type="submission" date="2022-11" db="UniProtKB">
        <authorList>
            <consortium name="EnsemblMetazoa"/>
        </authorList>
    </citation>
    <scope>IDENTIFICATION</scope>
</reference>
<evidence type="ECO:0000259" key="3">
    <source>
        <dbReference type="Pfam" id="PF03061"/>
    </source>
</evidence>
<proteinExistence type="inferred from homology"/>
<dbReference type="GO" id="GO:0047617">
    <property type="term" value="F:fatty acyl-CoA hydrolase activity"/>
    <property type="evidence" value="ECO:0007669"/>
    <property type="project" value="InterPro"/>
</dbReference>
<accession>A0A913ZZ04</accession>
<dbReference type="Gene3D" id="3.10.129.10">
    <property type="entry name" value="Hotdog Thioesterase"/>
    <property type="match status" value="1"/>
</dbReference>
<dbReference type="InterPro" id="IPR039298">
    <property type="entry name" value="ACOT13"/>
</dbReference>
<dbReference type="PANTHER" id="PTHR21660">
    <property type="entry name" value="THIOESTERASE SUPERFAMILY MEMBER-RELATED"/>
    <property type="match status" value="1"/>
</dbReference>
<dbReference type="InterPro" id="IPR029069">
    <property type="entry name" value="HotDog_dom_sf"/>
</dbReference>
<keyword evidence="5" id="KW-1185">Reference proteome</keyword>
<dbReference type="Proteomes" id="UP000887568">
    <property type="component" value="Unplaced"/>
</dbReference>
<evidence type="ECO:0000256" key="2">
    <source>
        <dbReference type="ARBA" id="ARBA00022801"/>
    </source>
</evidence>
<name>A0A913ZZ04_PATMI</name>
<feature type="domain" description="Thioesterase" evidence="3">
    <location>
        <begin position="57"/>
        <end position="118"/>
    </location>
</feature>
<dbReference type="Pfam" id="PF03061">
    <property type="entry name" value="4HBT"/>
    <property type="match status" value="1"/>
</dbReference>
<keyword evidence="2" id="KW-0378">Hydrolase</keyword>